<protein>
    <submittedName>
        <fullName evidence="1">Uncharacterized protein</fullName>
    </submittedName>
</protein>
<dbReference type="AlphaFoldDB" id="A0A0L0VEX1"/>
<proteinExistence type="predicted"/>
<evidence type="ECO:0000313" key="1">
    <source>
        <dbReference type="EMBL" id="KNE97519.1"/>
    </source>
</evidence>
<accession>A0A0L0VEX1</accession>
<comment type="caution">
    <text evidence="1">The sequence shown here is derived from an EMBL/GenBank/DDBJ whole genome shotgun (WGS) entry which is preliminary data.</text>
</comment>
<reference evidence="2" key="1">
    <citation type="submission" date="2014-03" db="EMBL/GenBank/DDBJ databases">
        <title>The Genome Sequence of Puccinia striiformis f. sp. tritici PST-78.</title>
        <authorList>
            <consortium name="The Broad Institute Genome Sequencing Platform"/>
            <person name="Cuomo C."/>
            <person name="Hulbert S."/>
            <person name="Chen X."/>
            <person name="Walker B."/>
            <person name="Young S.K."/>
            <person name="Zeng Q."/>
            <person name="Gargeya S."/>
            <person name="Fitzgerald M."/>
            <person name="Haas B."/>
            <person name="Abouelleil A."/>
            <person name="Alvarado L."/>
            <person name="Arachchi H.M."/>
            <person name="Berlin A.M."/>
            <person name="Chapman S.B."/>
            <person name="Goldberg J."/>
            <person name="Griggs A."/>
            <person name="Gujja S."/>
            <person name="Hansen M."/>
            <person name="Howarth C."/>
            <person name="Imamovic A."/>
            <person name="Larimer J."/>
            <person name="McCowan C."/>
            <person name="Montmayeur A."/>
            <person name="Murphy C."/>
            <person name="Neiman D."/>
            <person name="Pearson M."/>
            <person name="Priest M."/>
            <person name="Roberts A."/>
            <person name="Saif S."/>
            <person name="Shea T."/>
            <person name="Sisk P."/>
            <person name="Sykes S."/>
            <person name="Wortman J."/>
            <person name="Nusbaum C."/>
            <person name="Birren B."/>
        </authorList>
    </citation>
    <scope>NUCLEOTIDE SEQUENCE [LARGE SCALE GENOMIC DNA]</scope>
    <source>
        <strain evidence="2">race PST-78</strain>
    </source>
</reference>
<dbReference type="OrthoDB" id="10271750at2759"/>
<gene>
    <name evidence="1" type="ORF">PSTG_09210</name>
</gene>
<keyword evidence="2" id="KW-1185">Reference proteome</keyword>
<sequence length="435" mass="50145">MGSQDLLRDSHRRDMDDRILLTTHQEETNGQSDLGMGFKRKTEAHQKIKPEALEDPERSTPYLTLGHDFGRIRVGLLGDRQDMNDRILLTTQQEDTNGQSDLGMGFKRKTVETHQKIVKPEAPEDPERSTPYSTLGHDFGRIRAGLKAYKDKIDPTIEGNQDTQSGEILKYISKLEFIHELIPSSENYHVTKWLDQLLVLKPHEPNDPRKRLTFQDEIEEEGDAYMTRQGFANFVVSKNPTGKPKRPSRDYEAFNPISGEHLREEVPLAVLKALEVKGEDLETAMDRIRWVWLRKLNELLHEVITVEDAVKTIKKEEGDFKALFFQQFVLRTIDVLYKYKLIDPEHLDSFLAIRDTLEYASLMQTKAEVFVSALYFSGFNKPGCLGIPTYSKHFIKSVSEGIRIRYPKDPENWMNDERYSLKSPHEEPATLARGA</sequence>
<name>A0A0L0VEX1_9BASI</name>
<dbReference type="EMBL" id="AJIL01000067">
    <property type="protein sequence ID" value="KNE97519.1"/>
    <property type="molecule type" value="Genomic_DNA"/>
</dbReference>
<dbReference type="Proteomes" id="UP000054564">
    <property type="component" value="Unassembled WGS sequence"/>
</dbReference>
<evidence type="ECO:0000313" key="2">
    <source>
        <dbReference type="Proteomes" id="UP000054564"/>
    </source>
</evidence>
<organism evidence="1 2">
    <name type="scientific">Puccinia striiformis f. sp. tritici PST-78</name>
    <dbReference type="NCBI Taxonomy" id="1165861"/>
    <lineage>
        <taxon>Eukaryota</taxon>
        <taxon>Fungi</taxon>
        <taxon>Dikarya</taxon>
        <taxon>Basidiomycota</taxon>
        <taxon>Pucciniomycotina</taxon>
        <taxon>Pucciniomycetes</taxon>
        <taxon>Pucciniales</taxon>
        <taxon>Pucciniaceae</taxon>
        <taxon>Puccinia</taxon>
    </lineage>
</organism>